<evidence type="ECO:0000313" key="8">
    <source>
        <dbReference type="Proteomes" id="UP000321805"/>
    </source>
</evidence>
<keyword evidence="3" id="KW-0479">Metal-binding</keyword>
<evidence type="ECO:0000256" key="3">
    <source>
        <dbReference type="ARBA" id="ARBA00022723"/>
    </source>
</evidence>
<evidence type="ECO:0000259" key="6">
    <source>
        <dbReference type="Pfam" id="PF00962"/>
    </source>
</evidence>
<dbReference type="KEGG" id="bsol:FSW04_08335"/>
<dbReference type="GO" id="GO:0019239">
    <property type="term" value="F:deaminase activity"/>
    <property type="evidence" value="ECO:0007669"/>
    <property type="project" value="InterPro"/>
</dbReference>
<proteinExistence type="inferred from homology"/>
<dbReference type="GO" id="GO:0016814">
    <property type="term" value="F:hydrolase activity, acting on carbon-nitrogen (but not peptide) bonds, in cyclic amidines"/>
    <property type="evidence" value="ECO:0007669"/>
    <property type="project" value="UniProtKB-ARBA"/>
</dbReference>
<evidence type="ECO:0000256" key="5">
    <source>
        <dbReference type="ARBA" id="ARBA00022833"/>
    </source>
</evidence>
<evidence type="ECO:0000256" key="4">
    <source>
        <dbReference type="ARBA" id="ARBA00022801"/>
    </source>
</evidence>
<dbReference type="OrthoDB" id="105475at2"/>
<dbReference type="InterPro" id="IPR006330">
    <property type="entry name" value="Ado/ade_deaminase"/>
</dbReference>
<dbReference type="InterPro" id="IPR032466">
    <property type="entry name" value="Metal_Hydrolase"/>
</dbReference>
<comment type="similarity">
    <text evidence="2">Belongs to the metallo-dependent hydrolases superfamily. Adenosine and AMP deaminases family.</text>
</comment>
<dbReference type="NCBIfam" id="TIGR01430">
    <property type="entry name" value="aden_deam"/>
    <property type="match status" value="1"/>
</dbReference>
<protein>
    <submittedName>
        <fullName evidence="7">Adenosine deaminase</fullName>
        <ecNumber evidence="7">3.5.4.4</ecNumber>
    </submittedName>
</protein>
<name>A0A5B8U4J7_9ACTN</name>
<keyword evidence="5" id="KW-0862">Zinc</keyword>
<dbReference type="Proteomes" id="UP000321805">
    <property type="component" value="Chromosome"/>
</dbReference>
<feature type="domain" description="Adenosine deaminase" evidence="6">
    <location>
        <begin position="12"/>
        <end position="318"/>
    </location>
</feature>
<dbReference type="InterPro" id="IPR001365">
    <property type="entry name" value="A_deaminase_dom"/>
</dbReference>
<evidence type="ECO:0000256" key="1">
    <source>
        <dbReference type="ARBA" id="ARBA00001947"/>
    </source>
</evidence>
<keyword evidence="8" id="KW-1185">Reference proteome</keyword>
<dbReference type="Gene3D" id="3.20.20.140">
    <property type="entry name" value="Metal-dependent hydrolases"/>
    <property type="match status" value="1"/>
</dbReference>
<dbReference type="Pfam" id="PF00962">
    <property type="entry name" value="A_deaminase"/>
    <property type="match status" value="1"/>
</dbReference>
<dbReference type="SUPFAM" id="SSF51556">
    <property type="entry name" value="Metallo-dependent hydrolases"/>
    <property type="match status" value="1"/>
</dbReference>
<evidence type="ECO:0000313" key="7">
    <source>
        <dbReference type="EMBL" id="QEC47582.1"/>
    </source>
</evidence>
<sequence length="332" mass="35177">MTDHAAEVDALPKAELHVHLEGTATPELVRRLARRNGVALPDGLFADEHTFAWTDFLDFLRAYDVAASTIRTALDYRDVTYEYLTACAAEGAVYVELIASLDHGALVGLGDAEHIAGIAQGIDDAHADHGIVGRIISSCVRNFGVPAAEDVARRTVALDHPYVVGFNMAGDEAGFPAPDFARAFAIVAEAGLGCSVHAGEHAGPESVRAALALPGVRRISHGVRAIEDPALVEELARRAIVLEVCPTSNVVLGVYSSYEAHPLPALRAAGVLVTLGSDDPPYFGTTIGREYRLAHERLGCDLAALAAITRTALDAGFARHLAVNLTDHLGDR</sequence>
<accession>A0A5B8U4J7</accession>
<dbReference type="RefSeq" id="WP_146918201.1">
    <property type="nucleotide sequence ID" value="NZ_CP042430.1"/>
</dbReference>
<dbReference type="EC" id="3.5.4.4" evidence="7"/>
<evidence type="ECO:0000256" key="2">
    <source>
        <dbReference type="ARBA" id="ARBA00006676"/>
    </source>
</evidence>
<gene>
    <name evidence="7" type="primary">add</name>
    <name evidence="7" type="ORF">FSW04_08335</name>
</gene>
<dbReference type="EMBL" id="CP042430">
    <property type="protein sequence ID" value="QEC47582.1"/>
    <property type="molecule type" value="Genomic_DNA"/>
</dbReference>
<keyword evidence="4 7" id="KW-0378">Hydrolase</keyword>
<dbReference type="GO" id="GO:0046872">
    <property type="term" value="F:metal ion binding"/>
    <property type="evidence" value="ECO:0007669"/>
    <property type="project" value="UniProtKB-KW"/>
</dbReference>
<dbReference type="PANTHER" id="PTHR43114:SF6">
    <property type="entry name" value="ADENINE DEAMINASE"/>
    <property type="match status" value="1"/>
</dbReference>
<dbReference type="PANTHER" id="PTHR43114">
    <property type="entry name" value="ADENINE DEAMINASE"/>
    <property type="match status" value="1"/>
</dbReference>
<comment type="cofactor">
    <cofactor evidence="1">
        <name>Zn(2+)</name>
        <dbReference type="ChEBI" id="CHEBI:29105"/>
    </cofactor>
</comment>
<organism evidence="7 8">
    <name type="scientific">Baekduia soli</name>
    <dbReference type="NCBI Taxonomy" id="496014"/>
    <lineage>
        <taxon>Bacteria</taxon>
        <taxon>Bacillati</taxon>
        <taxon>Actinomycetota</taxon>
        <taxon>Thermoleophilia</taxon>
        <taxon>Solirubrobacterales</taxon>
        <taxon>Baekduiaceae</taxon>
        <taxon>Baekduia</taxon>
    </lineage>
</organism>
<dbReference type="AlphaFoldDB" id="A0A5B8U4J7"/>
<reference evidence="7 8" key="1">
    <citation type="journal article" date="2018" name="J. Microbiol.">
        <title>Baekduia soli gen. nov., sp. nov., a novel bacterium isolated from the soil of Baekdu Mountain and proposal of a novel family name, Baekduiaceae fam. nov.</title>
        <authorList>
            <person name="An D.S."/>
            <person name="Siddiqi M.Z."/>
            <person name="Kim K.H."/>
            <person name="Yu H.S."/>
            <person name="Im W.T."/>
        </authorList>
    </citation>
    <scope>NUCLEOTIDE SEQUENCE [LARGE SCALE GENOMIC DNA]</scope>
    <source>
        <strain evidence="7 8">BR7-21</strain>
    </source>
</reference>